<reference evidence="1 2" key="1">
    <citation type="submission" date="2015-07" db="EMBL/GenBank/DDBJ databases">
        <title>Draft genome sequences of 17 French Clostridium botulinum group III.</title>
        <authorList>
            <person name="Woudstra C."/>
            <person name="Le Marechal C."/>
            <person name="Souillard R."/>
            <person name="Bayon-Auboyer M.-H."/>
            <person name="Dessouter D."/>
            <person name="Fach P."/>
        </authorList>
    </citation>
    <scope>NUCLEOTIDE SEQUENCE [LARGE SCALE GENOMIC DNA]</scope>
    <source>
        <strain evidence="1 2">12LNRI-CD</strain>
    </source>
</reference>
<evidence type="ECO:0000313" key="2">
    <source>
        <dbReference type="Proteomes" id="UP000037540"/>
    </source>
</evidence>
<name>A0A9Q1ZBA2_CLOBO</name>
<gene>
    <name evidence="1" type="ORF">ADU74_11935</name>
</gene>
<dbReference type="Gene3D" id="2.40.10.10">
    <property type="entry name" value="Trypsin-like serine proteases"/>
    <property type="match status" value="2"/>
</dbReference>
<dbReference type="SUPFAM" id="SSF50494">
    <property type="entry name" value="Trypsin-like serine proteases"/>
    <property type="match status" value="1"/>
</dbReference>
<dbReference type="InterPro" id="IPR009003">
    <property type="entry name" value="Peptidase_S1_PA"/>
</dbReference>
<sequence>MNCDFCLENNYSNNIKKMLYICDCEYNYFFNKKNVVGVGVGYKIINNFYTSKKCITVFVSEKVDQNNLPLKDLIPAVYKGIETDVVQSGYFVGASLTQKIRPVQGGYSVGPESASNITGSQGCVVTDGTRRYMLSCNHIIAHENMLPRNTQILQPSLGDGGKTTKDAVAYLTKYIPLKKKTTLNSPENDVDCAIAREYEPGILSSKIYIIGDLKGVSAPNLGRKVVKSGRTTAYTEGSITTIGATVQVKLELGIYIFKHQIITTSMGQEGDSGAVLVDENKMAVGLLCAVAPSATIYNPMNMVLSSLGVHIVTG</sequence>
<protein>
    <recommendedName>
        <fullName evidence="3">Trypsin-like serine protease</fullName>
    </recommendedName>
</protein>
<dbReference type="EMBL" id="LGVR01000080">
    <property type="protein sequence ID" value="KOA83684.1"/>
    <property type="molecule type" value="Genomic_DNA"/>
</dbReference>
<dbReference type="InterPro" id="IPR043504">
    <property type="entry name" value="Peptidase_S1_PA_chymotrypsin"/>
</dbReference>
<evidence type="ECO:0008006" key="3">
    <source>
        <dbReference type="Google" id="ProtNLM"/>
    </source>
</evidence>
<dbReference type="RefSeq" id="WP_013725251.1">
    <property type="nucleotide sequence ID" value="NZ_LGVP01000028.1"/>
</dbReference>
<dbReference type="Proteomes" id="UP000037540">
    <property type="component" value="Unassembled WGS sequence"/>
</dbReference>
<dbReference type="AlphaFoldDB" id="A0A9Q1ZBA2"/>
<evidence type="ECO:0000313" key="1">
    <source>
        <dbReference type="EMBL" id="KOA83684.1"/>
    </source>
</evidence>
<organism evidence="1 2">
    <name type="scientific">Clostridium botulinum</name>
    <dbReference type="NCBI Taxonomy" id="1491"/>
    <lineage>
        <taxon>Bacteria</taxon>
        <taxon>Bacillati</taxon>
        <taxon>Bacillota</taxon>
        <taxon>Clostridia</taxon>
        <taxon>Eubacteriales</taxon>
        <taxon>Clostridiaceae</taxon>
        <taxon>Clostridium</taxon>
    </lineage>
</organism>
<comment type="caution">
    <text evidence="1">The sequence shown here is derived from an EMBL/GenBank/DDBJ whole genome shotgun (WGS) entry which is preliminary data.</text>
</comment>
<accession>A0A9Q1ZBA2</accession>
<proteinExistence type="predicted"/>